<gene>
    <name evidence="1" type="ORF">M409DRAFT_20712</name>
</gene>
<dbReference type="GeneID" id="54558788"/>
<keyword evidence="2" id="KW-1185">Reference proteome</keyword>
<proteinExistence type="predicted"/>
<protein>
    <recommendedName>
        <fullName evidence="3">Fe2OG dioxygenase domain-containing protein</fullName>
    </recommendedName>
</protein>
<dbReference type="RefSeq" id="XP_033670387.1">
    <property type="nucleotide sequence ID" value="XM_033805516.1"/>
</dbReference>
<name>A0A6A6CTI9_ZASCE</name>
<dbReference type="OrthoDB" id="10256055at2759"/>
<reference evidence="1" key="1">
    <citation type="journal article" date="2020" name="Stud. Mycol.">
        <title>101 Dothideomycetes genomes: a test case for predicting lifestyles and emergence of pathogens.</title>
        <authorList>
            <person name="Haridas S."/>
            <person name="Albert R."/>
            <person name="Binder M."/>
            <person name="Bloem J."/>
            <person name="Labutti K."/>
            <person name="Salamov A."/>
            <person name="Andreopoulos B."/>
            <person name="Baker S."/>
            <person name="Barry K."/>
            <person name="Bills G."/>
            <person name="Bluhm B."/>
            <person name="Cannon C."/>
            <person name="Castanera R."/>
            <person name="Culley D."/>
            <person name="Daum C."/>
            <person name="Ezra D."/>
            <person name="Gonzalez J."/>
            <person name="Henrissat B."/>
            <person name="Kuo A."/>
            <person name="Liang C."/>
            <person name="Lipzen A."/>
            <person name="Lutzoni F."/>
            <person name="Magnuson J."/>
            <person name="Mondo S."/>
            <person name="Nolan M."/>
            <person name="Ohm R."/>
            <person name="Pangilinan J."/>
            <person name="Park H.-J."/>
            <person name="Ramirez L."/>
            <person name="Alfaro M."/>
            <person name="Sun H."/>
            <person name="Tritt A."/>
            <person name="Yoshinaga Y."/>
            <person name="Zwiers L.-H."/>
            <person name="Turgeon B."/>
            <person name="Goodwin S."/>
            <person name="Spatafora J."/>
            <person name="Crous P."/>
            <person name="Grigoriev I."/>
        </authorList>
    </citation>
    <scope>NUCLEOTIDE SEQUENCE</scope>
    <source>
        <strain evidence="1">ATCC 36951</strain>
    </source>
</reference>
<dbReference type="Proteomes" id="UP000799537">
    <property type="component" value="Unassembled WGS sequence"/>
</dbReference>
<dbReference type="PANTHER" id="PTHR41677">
    <property type="entry name" value="YALI0B19030P"/>
    <property type="match status" value="1"/>
</dbReference>
<dbReference type="AlphaFoldDB" id="A0A6A6CTI9"/>
<organism evidence="1 2">
    <name type="scientific">Zasmidium cellare ATCC 36951</name>
    <dbReference type="NCBI Taxonomy" id="1080233"/>
    <lineage>
        <taxon>Eukaryota</taxon>
        <taxon>Fungi</taxon>
        <taxon>Dikarya</taxon>
        <taxon>Ascomycota</taxon>
        <taxon>Pezizomycotina</taxon>
        <taxon>Dothideomycetes</taxon>
        <taxon>Dothideomycetidae</taxon>
        <taxon>Mycosphaerellales</taxon>
        <taxon>Mycosphaerellaceae</taxon>
        <taxon>Zasmidium</taxon>
    </lineage>
</organism>
<evidence type="ECO:0008006" key="3">
    <source>
        <dbReference type="Google" id="ProtNLM"/>
    </source>
</evidence>
<dbReference type="PANTHER" id="PTHR41677:SF1">
    <property type="entry name" value="FE2OG DIOXYGENASE DOMAIN-CONTAINING PROTEIN"/>
    <property type="match status" value="1"/>
</dbReference>
<sequence length="428" mass="47985">MNTADSHVQIHLAPLTTASTFTFADLGMTEPGDEARIAGSNPFPFLSWEGVLAYRRSILSSEVLKNCARSFGKGALLLRDVSSRSKFIKDLWTHHRTLNIVRSALGVDVDIIMPYEIGHTNIQLASPDMPLSNLQPEPQIQAVALTEEQKNYDPLSADSVIPWHYDSYPFVAIIMLSHTDSMIGGHTYIQTADGRPHKVDGPSIGSAVVLHGGRVRHLASRSFGSSERITAITSFRLSKPGVWDDSYISNVRPYDELPALYREWSLYRLKKMREEIELLEGRLVSDSQSFFDEDVTALCSQLADYSTRTARQMTRPSIRDEVVARFGHSKVASTIDAWRSIRGRADIQERTFGATESTAGDMPELKPYLLDWHHTKAAITLGIPQISVGGPFEWKEGEEYFFPDELGRQGLNELLLLWLDRYGLVAQM</sequence>
<dbReference type="EMBL" id="ML993588">
    <property type="protein sequence ID" value="KAF2169498.1"/>
    <property type="molecule type" value="Genomic_DNA"/>
</dbReference>
<evidence type="ECO:0000313" key="2">
    <source>
        <dbReference type="Proteomes" id="UP000799537"/>
    </source>
</evidence>
<accession>A0A6A6CTI9</accession>
<evidence type="ECO:0000313" key="1">
    <source>
        <dbReference type="EMBL" id="KAF2169498.1"/>
    </source>
</evidence>